<dbReference type="PROSITE" id="PS51257">
    <property type="entry name" value="PROKAR_LIPOPROTEIN"/>
    <property type="match status" value="1"/>
</dbReference>
<evidence type="ECO:0000313" key="2">
    <source>
        <dbReference type="EMBL" id="AUX48053.1"/>
    </source>
</evidence>
<sequence length="613" mass="66512">MPVPQARAAARPALPARRRLARPGVLLAAALSCALPGCVDAVTVEEEAPPPALGVNESRTLTLEFLRFDAKNFSKKLTLEELRALPRPTLEGIWLLDLDISALIENALLRVMYMPPAEVDALSPAARNLVGLLNMTPESADLSGTSLEYLLGVGNAVGIPTSKILADLVGADENERIIPVELTAQAVLENLVSTHPNTQRRKGMPTDEHPDGVYPVAPRSIPVTLYDVVTDFAGLAAQFGPTPLDPDDPDGPEHPGFIKATSGVKAALDDFTMTVQVNVQALPYKGVDATAAAVASVNSTPGQVESMFDFSKPDWLELNGLAKHLTIGELTMAIPESPMHLPGGTSEEPAPRGDSPVWEQPLWEFEHILARAGELRAARIDDHCTKYGPQGSSTGEFEPVEVCIDERGWTTIAVEDSIVLDPDEDTPKPSYFWDILVEVAQARLHDGGLAEGEADLEVTVRDVPVGVKTSDLVASIKENLAKDALLLKDMAIELNDNAAGDADFYLYQRSTESGVAGQRDYLYFVAPDDLRRDAEGAPVREYTYENPGFFADAALMQKRSTTEEIDGDTLHEKVEVKPGETLYFEDDEGRRYQITVGDKPSPHRLSLTLTRIQ</sequence>
<evidence type="ECO:0000256" key="1">
    <source>
        <dbReference type="SAM" id="SignalP"/>
    </source>
</evidence>
<feature type="signal peptide" evidence="1">
    <location>
        <begin position="1"/>
        <end position="41"/>
    </location>
</feature>
<reference evidence="2 3" key="1">
    <citation type="submission" date="2015-09" db="EMBL/GenBank/DDBJ databases">
        <title>Sorangium comparison.</title>
        <authorList>
            <person name="Zaburannyi N."/>
            <person name="Bunk B."/>
            <person name="Overmann J."/>
            <person name="Mueller R."/>
        </authorList>
    </citation>
    <scope>NUCLEOTIDE SEQUENCE [LARGE SCALE GENOMIC DNA]</scope>
    <source>
        <strain evidence="2 3">So ce26</strain>
    </source>
</reference>
<feature type="chain" id="PRO_5014681960" description="Acetyltransferase" evidence="1">
    <location>
        <begin position="42"/>
        <end position="613"/>
    </location>
</feature>
<evidence type="ECO:0000313" key="3">
    <source>
        <dbReference type="Proteomes" id="UP000238348"/>
    </source>
</evidence>
<organism evidence="2 3">
    <name type="scientific">Sorangium cellulosum</name>
    <name type="common">Polyangium cellulosum</name>
    <dbReference type="NCBI Taxonomy" id="56"/>
    <lineage>
        <taxon>Bacteria</taxon>
        <taxon>Pseudomonadati</taxon>
        <taxon>Myxococcota</taxon>
        <taxon>Polyangia</taxon>
        <taxon>Polyangiales</taxon>
        <taxon>Polyangiaceae</taxon>
        <taxon>Sorangium</taxon>
    </lineage>
</organism>
<accession>A0A2L0F937</accession>
<dbReference type="EMBL" id="CP012673">
    <property type="protein sequence ID" value="AUX48053.1"/>
    <property type="molecule type" value="Genomic_DNA"/>
</dbReference>
<name>A0A2L0F937_SORCE</name>
<evidence type="ECO:0008006" key="4">
    <source>
        <dbReference type="Google" id="ProtNLM"/>
    </source>
</evidence>
<dbReference type="Proteomes" id="UP000238348">
    <property type="component" value="Chromosome"/>
</dbReference>
<dbReference type="OrthoDB" id="5481086at2"/>
<dbReference type="AlphaFoldDB" id="A0A2L0F937"/>
<proteinExistence type="predicted"/>
<protein>
    <recommendedName>
        <fullName evidence="4">Acetyltransferase</fullName>
    </recommendedName>
</protein>
<dbReference type="RefSeq" id="WP_104985968.1">
    <property type="nucleotide sequence ID" value="NZ_CP012673.1"/>
</dbReference>
<gene>
    <name evidence="2" type="ORF">SOCE26_095800</name>
</gene>
<keyword evidence="1" id="KW-0732">Signal</keyword>